<dbReference type="PROSITE" id="PS00027">
    <property type="entry name" value="HOMEOBOX_1"/>
    <property type="match status" value="1"/>
</dbReference>
<dbReference type="SMART" id="SM00389">
    <property type="entry name" value="HOX"/>
    <property type="match status" value="1"/>
</dbReference>
<dbReference type="Gene3D" id="1.10.10.60">
    <property type="entry name" value="Homeodomain-like"/>
    <property type="match status" value="1"/>
</dbReference>
<evidence type="ECO:0000256" key="2">
    <source>
        <dbReference type="ARBA" id="ARBA00006503"/>
    </source>
</evidence>
<dbReference type="SUPFAM" id="SSF46689">
    <property type="entry name" value="Homeodomain-like"/>
    <property type="match status" value="1"/>
</dbReference>
<keyword evidence="4 6" id="KW-0371">Homeobox</keyword>
<reference evidence="10 11" key="2">
    <citation type="journal article" date="2022" name="Mol. Biol. Evol.">
        <title>Comparative Genomics Reveals Insights into the Divergent Evolution of Astigmatic Mites and Household Pest Adaptations.</title>
        <authorList>
            <person name="Xiong Q."/>
            <person name="Wan A.T."/>
            <person name="Liu X."/>
            <person name="Fung C.S."/>
            <person name="Xiao X."/>
            <person name="Malainual N."/>
            <person name="Hou J."/>
            <person name="Wang L."/>
            <person name="Wang M."/>
            <person name="Yang K.Y."/>
            <person name="Cui Y."/>
            <person name="Leung E.L."/>
            <person name="Nong W."/>
            <person name="Shin S.K."/>
            <person name="Au S.W."/>
            <person name="Jeong K.Y."/>
            <person name="Chew F.T."/>
            <person name="Hui J.H."/>
            <person name="Leung T.F."/>
            <person name="Tungtrongchitr A."/>
            <person name="Zhong N."/>
            <person name="Liu Z."/>
            <person name="Tsui S.K."/>
        </authorList>
    </citation>
    <scope>NUCLEOTIDE SEQUENCE [LARGE SCALE GENOMIC DNA]</scope>
    <source>
        <strain evidence="10">Derp</strain>
    </source>
</reference>
<feature type="DNA-binding region" description="Homeobox" evidence="6">
    <location>
        <begin position="206"/>
        <end position="265"/>
    </location>
</feature>
<feature type="domain" description="Homeobox" evidence="9">
    <location>
        <begin position="204"/>
        <end position="264"/>
    </location>
</feature>
<dbReference type="Proteomes" id="UP000887458">
    <property type="component" value="Unassembled WGS sequence"/>
</dbReference>
<gene>
    <name evidence="10" type="ORF">DERP_012555</name>
</gene>
<evidence type="ECO:0000256" key="7">
    <source>
        <dbReference type="RuleBase" id="RU000682"/>
    </source>
</evidence>
<dbReference type="InterPro" id="IPR009057">
    <property type="entry name" value="Homeodomain-like_sf"/>
</dbReference>
<evidence type="ECO:0000256" key="3">
    <source>
        <dbReference type="ARBA" id="ARBA00023125"/>
    </source>
</evidence>
<accession>A0ABQ8IUT2</accession>
<evidence type="ECO:0000313" key="11">
    <source>
        <dbReference type="Proteomes" id="UP000887458"/>
    </source>
</evidence>
<sequence length="279" mass="32182">MTTSSNTSDSKSNSARTTTTTAEPKVEMKRSKSFTIDNILQNDEKQTQHNNHFSTLSSSSSSSSSSYPIWLMANWMAMSSNNNSYASLRIPTTSTFPTGNTFESTNQRIIFDVLNDIILPHLFYIIKGHNGGGLVASKLSQNQPCTSDDEHRRKELYSNNILKDKSFMSDSIDHQQINHHTHTSESLKSLLPNSYFHCRNGYYKRKRRHRTIFTEEQLELLEAAFLKTHYPDVLIREQLAARVDLREERIEVWFKNRRAKWRKQQQRLGGSSIDIITND</sequence>
<evidence type="ECO:0000256" key="8">
    <source>
        <dbReference type="SAM" id="MobiDB-lite"/>
    </source>
</evidence>
<reference evidence="10 11" key="1">
    <citation type="journal article" date="2018" name="J. Allergy Clin. Immunol.">
        <title>High-quality assembly of Dermatophagoides pteronyssinus genome and transcriptome reveals a wide range of novel allergens.</title>
        <authorList>
            <person name="Liu X.Y."/>
            <person name="Yang K.Y."/>
            <person name="Wang M.Q."/>
            <person name="Kwok J.S."/>
            <person name="Zeng X."/>
            <person name="Yang Z."/>
            <person name="Xiao X.J."/>
            <person name="Lau C.P."/>
            <person name="Li Y."/>
            <person name="Huang Z.M."/>
            <person name="Ba J.G."/>
            <person name="Yim A.K."/>
            <person name="Ouyang C.Y."/>
            <person name="Ngai S.M."/>
            <person name="Chan T.F."/>
            <person name="Leung E.L."/>
            <person name="Liu L."/>
            <person name="Liu Z.G."/>
            <person name="Tsui S.K."/>
        </authorList>
    </citation>
    <scope>NUCLEOTIDE SEQUENCE [LARGE SCALE GENOMIC DNA]</scope>
    <source>
        <strain evidence="10">Derp</strain>
    </source>
</reference>
<evidence type="ECO:0000259" key="9">
    <source>
        <dbReference type="PROSITE" id="PS50071"/>
    </source>
</evidence>
<comment type="similarity">
    <text evidence="2">Belongs to the paired homeobox family. Bicoid subfamily.</text>
</comment>
<dbReference type="PROSITE" id="PS50071">
    <property type="entry name" value="HOMEOBOX_2"/>
    <property type="match status" value="1"/>
</dbReference>
<name>A0ABQ8IUT2_DERPT</name>
<comment type="caution">
    <text evidence="10">The sequence shown here is derived from an EMBL/GenBank/DDBJ whole genome shotgun (WGS) entry which is preliminary data.</text>
</comment>
<evidence type="ECO:0000256" key="6">
    <source>
        <dbReference type="PROSITE-ProRule" id="PRU00108"/>
    </source>
</evidence>
<dbReference type="CDD" id="cd00086">
    <property type="entry name" value="homeodomain"/>
    <property type="match status" value="1"/>
</dbReference>
<protein>
    <recommendedName>
        <fullName evidence="9">Homeobox domain-containing protein</fullName>
    </recommendedName>
</protein>
<feature type="region of interest" description="Disordered" evidence="8">
    <location>
        <begin position="1"/>
        <end position="64"/>
    </location>
</feature>
<evidence type="ECO:0000313" key="10">
    <source>
        <dbReference type="EMBL" id="KAH9414076.1"/>
    </source>
</evidence>
<dbReference type="Pfam" id="PF00046">
    <property type="entry name" value="Homeodomain"/>
    <property type="match status" value="1"/>
</dbReference>
<evidence type="ECO:0000256" key="1">
    <source>
        <dbReference type="ARBA" id="ARBA00004123"/>
    </source>
</evidence>
<evidence type="ECO:0000256" key="5">
    <source>
        <dbReference type="ARBA" id="ARBA00023242"/>
    </source>
</evidence>
<dbReference type="EMBL" id="NJHN03000114">
    <property type="protein sequence ID" value="KAH9414076.1"/>
    <property type="molecule type" value="Genomic_DNA"/>
</dbReference>
<keyword evidence="3 6" id="KW-0238">DNA-binding</keyword>
<dbReference type="InterPro" id="IPR051440">
    <property type="entry name" value="Goosecoid-like_HB"/>
</dbReference>
<dbReference type="PANTHER" id="PTHR46643">
    <property type="entry name" value="HOMEOBOX PROTEIN GOOSECOID-RELATED"/>
    <property type="match status" value="1"/>
</dbReference>
<evidence type="ECO:0000256" key="4">
    <source>
        <dbReference type="ARBA" id="ARBA00023155"/>
    </source>
</evidence>
<organism evidence="10 11">
    <name type="scientific">Dermatophagoides pteronyssinus</name>
    <name type="common">European house dust mite</name>
    <dbReference type="NCBI Taxonomy" id="6956"/>
    <lineage>
        <taxon>Eukaryota</taxon>
        <taxon>Metazoa</taxon>
        <taxon>Ecdysozoa</taxon>
        <taxon>Arthropoda</taxon>
        <taxon>Chelicerata</taxon>
        <taxon>Arachnida</taxon>
        <taxon>Acari</taxon>
        <taxon>Acariformes</taxon>
        <taxon>Sarcoptiformes</taxon>
        <taxon>Astigmata</taxon>
        <taxon>Psoroptidia</taxon>
        <taxon>Analgoidea</taxon>
        <taxon>Pyroglyphidae</taxon>
        <taxon>Dermatophagoidinae</taxon>
        <taxon>Dermatophagoides</taxon>
    </lineage>
</organism>
<feature type="compositionally biased region" description="Low complexity" evidence="8">
    <location>
        <begin position="1"/>
        <end position="14"/>
    </location>
</feature>
<proteinExistence type="inferred from homology"/>
<keyword evidence="5 6" id="KW-0539">Nucleus</keyword>
<keyword evidence="11" id="KW-1185">Reference proteome</keyword>
<dbReference type="PANTHER" id="PTHR46643:SF1">
    <property type="entry name" value="HOMEOBOX PROTEIN GOOSECOID-2"/>
    <property type="match status" value="1"/>
</dbReference>
<dbReference type="InterPro" id="IPR017970">
    <property type="entry name" value="Homeobox_CS"/>
</dbReference>
<comment type="subcellular location">
    <subcellularLocation>
        <location evidence="1 6 7">Nucleus</location>
    </subcellularLocation>
</comment>
<dbReference type="InterPro" id="IPR001356">
    <property type="entry name" value="HD"/>
</dbReference>